<dbReference type="EMBL" id="JAKJLQ010000020">
    <property type="protein sequence ID" value="MDF6103287.1"/>
    <property type="molecule type" value="Genomic_DNA"/>
</dbReference>
<reference evidence="2" key="2">
    <citation type="submission" date="2022-01" db="EMBL/GenBank/DDBJ databases">
        <authorList>
            <person name="Sanchez-Suarez J."/>
            <person name="Villamil L."/>
            <person name="Diaz L.E."/>
        </authorList>
    </citation>
    <scope>NUCLEOTIDE SEQUENCE</scope>
    <source>
        <strain evidence="2">EUFUS-Z928</strain>
    </source>
</reference>
<reference evidence="2" key="1">
    <citation type="journal article" date="2022" name="Data Brief">
        <title>Draft genome sequence data of Gordonia hongkongensis strain EUFUS-Z928 isolated from the octocoral Eunicea fusca.</title>
        <authorList>
            <person name="Sanchez-Suarez J."/>
            <person name="Diaz L."/>
            <person name="Melo-Bolivar J."/>
            <person name="Villamil L."/>
        </authorList>
    </citation>
    <scope>NUCLEOTIDE SEQUENCE</scope>
    <source>
        <strain evidence="2">EUFUS-Z928</strain>
    </source>
</reference>
<dbReference type="Proteomes" id="UP001213504">
    <property type="component" value="Chromosome"/>
</dbReference>
<keyword evidence="4" id="KW-1185">Reference proteome</keyword>
<dbReference type="EMBL" id="CP121270">
    <property type="protein sequence ID" value="WFP26567.1"/>
    <property type="molecule type" value="Genomic_DNA"/>
</dbReference>
<sequence length="460" mass="48854">MTATATDTRPAEVLRVTGPDESYLLVAELFGMGAPIQITWVFDDDPGDAAIESLCAGLAAGPLHRAVSRRRVPFARHRWVRSTMPVRPGPVAVVEADAVGEWADAVLRASRLDPVRGTGWQLDSARIRGGGRAVSLLASHMITDGHGLYRLVADAAAGRTAGLPAPVSGHSWEAVRADAADAAESVRAAARSARILIREARAARGTDTGSADTRSAPGSSRTTRPARPRSAPEPDTTLATVDVSATEWAARATEHGGTGNSLFTALLAGIVHRSGRPLDGPMKVCIAVSKRDGDDDNRANASGGVWIRLADPVEPDTDLTAIRSSSKRAFVDYAESGADQAADNLQPIVRILPRRLIGRLMRGIPGPDTTVSNLGATPDSAMRIGGHTASRFAIRAVMQGMPAQERRERGPAVAAWAVTYGDTVTLTFFGIDPDDFGDPVRLRTLIADELTAWRIGHRFW</sequence>
<evidence type="ECO:0000256" key="1">
    <source>
        <dbReference type="SAM" id="MobiDB-lite"/>
    </source>
</evidence>
<evidence type="ECO:0000313" key="2">
    <source>
        <dbReference type="EMBL" id="MDF6103287.1"/>
    </source>
</evidence>
<name>A0AAX3TBC8_9ACTN</name>
<evidence type="ECO:0000313" key="3">
    <source>
        <dbReference type="EMBL" id="WFP26567.1"/>
    </source>
</evidence>
<evidence type="ECO:0000313" key="4">
    <source>
        <dbReference type="Proteomes" id="UP001152308"/>
    </source>
</evidence>
<dbReference type="Proteomes" id="UP001152308">
    <property type="component" value="Unassembled WGS sequence"/>
</dbReference>
<feature type="region of interest" description="Disordered" evidence="1">
    <location>
        <begin position="201"/>
        <end position="240"/>
    </location>
</feature>
<reference evidence="3" key="3">
    <citation type="submission" date="2023-04" db="EMBL/GenBank/DDBJ databases">
        <title>Complete genome sequence of a phthalic acid esters degrading bacterial strain.</title>
        <authorList>
            <person name="Weng L."/>
            <person name="Jia Y."/>
            <person name="Ren L."/>
        </authorList>
    </citation>
    <scope>NUCLEOTIDE SEQUENCE</scope>
    <source>
        <strain evidence="3">RL-LY01</strain>
    </source>
</reference>
<feature type="compositionally biased region" description="Polar residues" evidence="1">
    <location>
        <begin position="207"/>
        <end position="218"/>
    </location>
</feature>
<accession>A0AAX3TBC8</accession>
<evidence type="ECO:0000313" key="5">
    <source>
        <dbReference type="Proteomes" id="UP001213504"/>
    </source>
</evidence>
<evidence type="ECO:0008006" key="6">
    <source>
        <dbReference type="Google" id="ProtNLM"/>
    </source>
</evidence>
<dbReference type="RefSeq" id="WP_068969921.1">
    <property type="nucleotide sequence ID" value="NZ_CP121270.1"/>
</dbReference>
<gene>
    <name evidence="2" type="ORF">L2299_19775</name>
    <name evidence="3" type="ORF">P9A14_08770</name>
</gene>
<proteinExistence type="predicted"/>
<dbReference type="AlphaFoldDB" id="A0AAX3TBC8"/>
<protein>
    <recommendedName>
        <fullName evidence="6">Diacylglycerol O-acyltransferase</fullName>
    </recommendedName>
</protein>
<organism evidence="3 5">
    <name type="scientific">Gordonia hongkongensis</name>
    <dbReference type="NCBI Taxonomy" id="1701090"/>
    <lineage>
        <taxon>Bacteria</taxon>
        <taxon>Bacillati</taxon>
        <taxon>Actinomycetota</taxon>
        <taxon>Actinomycetes</taxon>
        <taxon>Mycobacteriales</taxon>
        <taxon>Gordoniaceae</taxon>
        <taxon>Gordonia</taxon>
    </lineage>
</organism>
<feature type="compositionally biased region" description="Low complexity" evidence="1">
    <location>
        <begin position="219"/>
        <end position="229"/>
    </location>
</feature>